<dbReference type="SUPFAM" id="SSF56112">
    <property type="entry name" value="Protein kinase-like (PK-like)"/>
    <property type="match status" value="1"/>
</dbReference>
<protein>
    <recommendedName>
        <fullName evidence="3">non-specific serine/threonine protein kinase</fullName>
        <ecNumber evidence="3">2.7.11.1</ecNumber>
    </recommendedName>
</protein>
<dbReference type="CDD" id="cd14066">
    <property type="entry name" value="STKc_IRAK"/>
    <property type="match status" value="1"/>
</dbReference>
<evidence type="ECO:0000256" key="18">
    <source>
        <dbReference type="ARBA" id="ARBA00023180"/>
    </source>
</evidence>
<keyword evidence="17" id="KW-0675">Receptor</keyword>
<evidence type="ECO:0000256" key="5">
    <source>
        <dbReference type="ARBA" id="ARBA00022536"/>
    </source>
</evidence>
<dbReference type="InterPro" id="IPR001245">
    <property type="entry name" value="Ser-Thr/Tyr_kinase_cat_dom"/>
</dbReference>
<dbReference type="AlphaFoldDB" id="A0AAN9HVL6"/>
<dbReference type="InterPro" id="IPR052422">
    <property type="entry name" value="Auxin_Ser/Thr_Kinase"/>
</dbReference>
<keyword evidence="5" id="KW-0245">EGF-like domain</keyword>
<keyword evidence="16" id="KW-1015">Disulfide bond</keyword>
<dbReference type="InterPro" id="IPR011009">
    <property type="entry name" value="Kinase-like_dom_sf"/>
</dbReference>
<dbReference type="SMART" id="SM00220">
    <property type="entry name" value="S_TKc"/>
    <property type="match status" value="1"/>
</dbReference>
<dbReference type="FunFam" id="3.80.10.10:FF:000129">
    <property type="entry name" value="Leucine-rich repeat receptor-like kinase"/>
    <property type="match status" value="1"/>
</dbReference>
<feature type="domain" description="Protein kinase" evidence="23">
    <location>
        <begin position="529"/>
        <end position="818"/>
    </location>
</feature>
<name>A0AAN9HVL6_CROPI</name>
<evidence type="ECO:0000256" key="1">
    <source>
        <dbReference type="ARBA" id="ARBA00004479"/>
    </source>
</evidence>
<proteinExistence type="inferred from homology"/>
<keyword evidence="6" id="KW-0433">Leucine-rich repeat</keyword>
<keyword evidence="4" id="KW-0723">Serine/threonine-protein kinase</keyword>
<dbReference type="InterPro" id="IPR001611">
    <property type="entry name" value="Leu-rich_rpt"/>
</dbReference>
<dbReference type="SUPFAM" id="SSF52058">
    <property type="entry name" value="L domain-like"/>
    <property type="match status" value="2"/>
</dbReference>
<dbReference type="InterPro" id="IPR017441">
    <property type="entry name" value="Protein_kinase_ATP_BS"/>
</dbReference>
<evidence type="ECO:0000256" key="9">
    <source>
        <dbReference type="ARBA" id="ARBA00022729"/>
    </source>
</evidence>
<evidence type="ECO:0000256" key="12">
    <source>
        <dbReference type="ARBA" id="ARBA00022777"/>
    </source>
</evidence>
<dbReference type="PANTHER" id="PTHR47986">
    <property type="entry name" value="OSJNBA0070M12.3 PROTEIN"/>
    <property type="match status" value="1"/>
</dbReference>
<dbReference type="InterPro" id="IPR000719">
    <property type="entry name" value="Prot_kinase_dom"/>
</dbReference>
<dbReference type="PROSITE" id="PS50011">
    <property type="entry name" value="PROTEIN_KINASE_DOM"/>
    <property type="match status" value="1"/>
</dbReference>
<dbReference type="Proteomes" id="UP001372338">
    <property type="component" value="Unassembled WGS sequence"/>
</dbReference>
<evidence type="ECO:0000313" key="24">
    <source>
        <dbReference type="EMBL" id="KAK7255324.1"/>
    </source>
</evidence>
<dbReference type="Gene3D" id="1.10.510.10">
    <property type="entry name" value="Transferase(Phosphotransferase) domain 1"/>
    <property type="match status" value="1"/>
</dbReference>
<evidence type="ECO:0000256" key="10">
    <source>
        <dbReference type="ARBA" id="ARBA00022737"/>
    </source>
</evidence>
<dbReference type="Pfam" id="PF08263">
    <property type="entry name" value="LRRNT_2"/>
    <property type="match status" value="2"/>
</dbReference>
<dbReference type="PANTHER" id="PTHR47986:SF10">
    <property type="entry name" value="RECEPTOR-LIKE KINASE TMK4"/>
    <property type="match status" value="1"/>
</dbReference>
<feature type="binding site" evidence="21">
    <location>
        <position position="557"/>
    </location>
    <ligand>
        <name>ATP</name>
        <dbReference type="ChEBI" id="CHEBI:30616"/>
    </ligand>
</feature>
<evidence type="ECO:0000256" key="22">
    <source>
        <dbReference type="SAM" id="Phobius"/>
    </source>
</evidence>
<evidence type="ECO:0000259" key="23">
    <source>
        <dbReference type="PROSITE" id="PS50011"/>
    </source>
</evidence>
<dbReference type="Pfam" id="PF07714">
    <property type="entry name" value="PK_Tyr_Ser-Thr"/>
    <property type="match status" value="1"/>
</dbReference>
<keyword evidence="7" id="KW-0808">Transferase</keyword>
<keyword evidence="12" id="KW-0418">Kinase</keyword>
<evidence type="ECO:0000256" key="20">
    <source>
        <dbReference type="ARBA" id="ARBA00048679"/>
    </source>
</evidence>
<evidence type="ECO:0000256" key="3">
    <source>
        <dbReference type="ARBA" id="ARBA00012513"/>
    </source>
</evidence>
<dbReference type="GO" id="GO:0005524">
    <property type="term" value="F:ATP binding"/>
    <property type="evidence" value="ECO:0007669"/>
    <property type="project" value="UniProtKB-UniRule"/>
</dbReference>
<evidence type="ECO:0000256" key="14">
    <source>
        <dbReference type="ARBA" id="ARBA00022989"/>
    </source>
</evidence>
<dbReference type="FunFam" id="3.80.10.10:FF:000190">
    <property type="entry name" value="Receptor-like kinase TMK4"/>
    <property type="match status" value="1"/>
</dbReference>
<keyword evidence="8 22" id="KW-0812">Transmembrane</keyword>
<keyword evidence="14 22" id="KW-1133">Transmembrane helix</keyword>
<comment type="catalytic activity">
    <reaction evidence="19">
        <text>L-threonyl-[protein] + ATP = O-phospho-L-threonyl-[protein] + ADP + H(+)</text>
        <dbReference type="Rhea" id="RHEA:46608"/>
        <dbReference type="Rhea" id="RHEA-COMP:11060"/>
        <dbReference type="Rhea" id="RHEA-COMP:11605"/>
        <dbReference type="ChEBI" id="CHEBI:15378"/>
        <dbReference type="ChEBI" id="CHEBI:30013"/>
        <dbReference type="ChEBI" id="CHEBI:30616"/>
        <dbReference type="ChEBI" id="CHEBI:61977"/>
        <dbReference type="ChEBI" id="CHEBI:456216"/>
        <dbReference type="EC" id="2.7.11.1"/>
    </reaction>
</comment>
<keyword evidence="15 22" id="KW-0472">Membrane</keyword>
<sequence>MYLFFPLAPSTFGEDDDAAYMTELAKALTPTPPGWSPDVHFCKWRAIKCDGSNRVTGISLFSLPLTGTIPAGLNSLSQLTTLGLAYSSLSGPLPSLENLSMLTYAIFENSSFTSIPNGCFKGLTSLLVLTLSNNINLAPWTFPADLAQSTGLVTLKLDTTNMIGSLPNIFDSLGRLDYLSLSNNSISGDLPKSFADSGISHLFLDNQKDGLSGTIDVLSSMTELSQVWLQNNQFTGPIPDLSNCTNLFDLQLQDNKLTGVIPYSLMHHSSLQNISLDNNYFQGPRPLFDTAVKVTLNGINTFCIETPGPCDPRVTTLLEIAAAFGYPIRLANSWLGNNPCKNWNFIICQEEKIVTVNLGKLNLTGTISPAFANLTDLINLDLSVNNLIGPIPVRLTSLQQLETLNLSYNSLSGPLPRFAARVKLDIAGNVLLLGRNGTEGNVTPNQNYSKTAKGSSVLRWIAGALAASVGLVILIVIIFKRKRCISLVQSRILKKPCSSHDINVENFIKNHSFLAPKRYSFSEVKRITNSFQNKLGQGGFGVVYKGSLHDGRHVAVKVLSEVTGSGDEFINEVASISKTSHVNIVSLLGFCYERNNRALIYEFMANGSLDKFIYKKGSPNAICNLDWSILYEIAIGIARGLEYLHRGCSTRILHFDIKPQNILLDEDFCPKISDFGLAKLCKKKESIVSILGTRGTVGYIAPEVFSRAFGRVSHKSDVFSYGMLIIEMIGGRKNYASGGSHSSEMFFPDWIYKDIEQGNIPKNCLVNSREENDMVMKMTLLSLWCIQTQPSDRPSMSKVVDMFEGPLQAVPSPPKPVLYYPKRETVPISDISSSNIHVTNSITIQQDVPSNQILSSTKT</sequence>
<evidence type="ECO:0000313" key="25">
    <source>
        <dbReference type="Proteomes" id="UP001372338"/>
    </source>
</evidence>
<evidence type="ECO:0000256" key="16">
    <source>
        <dbReference type="ARBA" id="ARBA00023157"/>
    </source>
</evidence>
<dbReference type="Gene3D" id="3.30.200.20">
    <property type="entry name" value="Phosphorylase Kinase, domain 1"/>
    <property type="match status" value="1"/>
</dbReference>
<evidence type="ECO:0000256" key="8">
    <source>
        <dbReference type="ARBA" id="ARBA00022692"/>
    </source>
</evidence>
<evidence type="ECO:0000256" key="13">
    <source>
        <dbReference type="ARBA" id="ARBA00022840"/>
    </source>
</evidence>
<accession>A0AAN9HVL6</accession>
<keyword evidence="11 21" id="KW-0547">Nucleotide-binding</keyword>
<gene>
    <name evidence="24" type="ORF">RIF29_28731</name>
</gene>
<dbReference type="InterPro" id="IPR013210">
    <property type="entry name" value="LRR_N_plant-typ"/>
</dbReference>
<evidence type="ECO:0000256" key="4">
    <source>
        <dbReference type="ARBA" id="ARBA00022527"/>
    </source>
</evidence>
<evidence type="ECO:0000256" key="6">
    <source>
        <dbReference type="ARBA" id="ARBA00022614"/>
    </source>
</evidence>
<evidence type="ECO:0000256" key="19">
    <source>
        <dbReference type="ARBA" id="ARBA00047899"/>
    </source>
</evidence>
<dbReference type="InterPro" id="IPR008271">
    <property type="entry name" value="Ser/Thr_kinase_AS"/>
</dbReference>
<keyword evidence="10" id="KW-0677">Repeat</keyword>
<keyword evidence="9" id="KW-0732">Signal</keyword>
<dbReference type="PROSITE" id="PS00108">
    <property type="entry name" value="PROTEIN_KINASE_ST"/>
    <property type="match status" value="1"/>
</dbReference>
<dbReference type="GO" id="GO:0016020">
    <property type="term" value="C:membrane"/>
    <property type="evidence" value="ECO:0007669"/>
    <property type="project" value="UniProtKB-SubCell"/>
</dbReference>
<organism evidence="24 25">
    <name type="scientific">Crotalaria pallida</name>
    <name type="common">Smooth rattlebox</name>
    <name type="synonym">Crotalaria striata</name>
    <dbReference type="NCBI Taxonomy" id="3830"/>
    <lineage>
        <taxon>Eukaryota</taxon>
        <taxon>Viridiplantae</taxon>
        <taxon>Streptophyta</taxon>
        <taxon>Embryophyta</taxon>
        <taxon>Tracheophyta</taxon>
        <taxon>Spermatophyta</taxon>
        <taxon>Magnoliopsida</taxon>
        <taxon>eudicotyledons</taxon>
        <taxon>Gunneridae</taxon>
        <taxon>Pentapetalae</taxon>
        <taxon>rosids</taxon>
        <taxon>fabids</taxon>
        <taxon>Fabales</taxon>
        <taxon>Fabaceae</taxon>
        <taxon>Papilionoideae</taxon>
        <taxon>50 kb inversion clade</taxon>
        <taxon>genistoids sensu lato</taxon>
        <taxon>core genistoids</taxon>
        <taxon>Crotalarieae</taxon>
        <taxon>Crotalaria</taxon>
    </lineage>
</organism>
<dbReference type="GO" id="GO:0004674">
    <property type="term" value="F:protein serine/threonine kinase activity"/>
    <property type="evidence" value="ECO:0007669"/>
    <property type="project" value="UniProtKB-KW"/>
</dbReference>
<keyword evidence="13 21" id="KW-0067">ATP-binding</keyword>
<evidence type="ECO:0000256" key="17">
    <source>
        <dbReference type="ARBA" id="ARBA00023170"/>
    </source>
</evidence>
<dbReference type="FunFam" id="1.10.510.10:FF:000590">
    <property type="entry name" value="PR5-like receptor kinase"/>
    <property type="match status" value="1"/>
</dbReference>
<keyword evidence="25" id="KW-1185">Reference proteome</keyword>
<keyword evidence="18" id="KW-0325">Glycoprotein</keyword>
<evidence type="ECO:0000256" key="7">
    <source>
        <dbReference type="ARBA" id="ARBA00022679"/>
    </source>
</evidence>
<evidence type="ECO:0000256" key="21">
    <source>
        <dbReference type="PROSITE-ProRule" id="PRU10141"/>
    </source>
</evidence>
<dbReference type="Pfam" id="PF00560">
    <property type="entry name" value="LRR_1"/>
    <property type="match status" value="2"/>
</dbReference>
<comment type="caution">
    <text evidence="24">The sequence shown here is derived from an EMBL/GenBank/DDBJ whole genome shotgun (WGS) entry which is preliminary data.</text>
</comment>
<evidence type="ECO:0000256" key="11">
    <source>
        <dbReference type="ARBA" id="ARBA00022741"/>
    </source>
</evidence>
<comment type="catalytic activity">
    <reaction evidence="20">
        <text>L-seryl-[protein] + ATP = O-phospho-L-seryl-[protein] + ADP + H(+)</text>
        <dbReference type="Rhea" id="RHEA:17989"/>
        <dbReference type="Rhea" id="RHEA-COMP:9863"/>
        <dbReference type="Rhea" id="RHEA-COMP:11604"/>
        <dbReference type="ChEBI" id="CHEBI:15378"/>
        <dbReference type="ChEBI" id="CHEBI:29999"/>
        <dbReference type="ChEBI" id="CHEBI:30616"/>
        <dbReference type="ChEBI" id="CHEBI:83421"/>
        <dbReference type="ChEBI" id="CHEBI:456216"/>
        <dbReference type="EC" id="2.7.11.1"/>
    </reaction>
</comment>
<evidence type="ECO:0000256" key="2">
    <source>
        <dbReference type="ARBA" id="ARBA00008684"/>
    </source>
</evidence>
<comment type="subcellular location">
    <subcellularLocation>
        <location evidence="1">Membrane</location>
        <topology evidence="1">Single-pass type I membrane protein</topology>
    </subcellularLocation>
</comment>
<dbReference type="FunFam" id="3.30.200.20:FF:000059">
    <property type="entry name" value="S-receptor-like serine/threonine-protein kinase"/>
    <property type="match status" value="1"/>
</dbReference>
<feature type="transmembrane region" description="Helical" evidence="22">
    <location>
        <begin position="457"/>
        <end position="479"/>
    </location>
</feature>
<reference evidence="24 25" key="1">
    <citation type="submission" date="2024-01" db="EMBL/GenBank/DDBJ databases">
        <title>The genomes of 5 underutilized Papilionoideae crops provide insights into root nodulation and disease resistanc.</title>
        <authorList>
            <person name="Yuan L."/>
        </authorList>
    </citation>
    <scope>NUCLEOTIDE SEQUENCE [LARGE SCALE GENOMIC DNA]</scope>
    <source>
        <strain evidence="24">ZHUSHIDOU_FW_LH</strain>
        <tissue evidence="24">Leaf</tissue>
    </source>
</reference>
<dbReference type="InterPro" id="IPR032675">
    <property type="entry name" value="LRR_dom_sf"/>
</dbReference>
<comment type="similarity">
    <text evidence="2">Belongs to the protein kinase superfamily. Ser/Thr protein kinase family.</text>
</comment>
<dbReference type="EC" id="2.7.11.1" evidence="3"/>
<dbReference type="PROSITE" id="PS00107">
    <property type="entry name" value="PROTEIN_KINASE_ATP"/>
    <property type="match status" value="1"/>
</dbReference>
<dbReference type="EMBL" id="JAYWIO010000006">
    <property type="protein sequence ID" value="KAK7255324.1"/>
    <property type="molecule type" value="Genomic_DNA"/>
</dbReference>
<dbReference type="Gene3D" id="3.80.10.10">
    <property type="entry name" value="Ribonuclease Inhibitor"/>
    <property type="match status" value="2"/>
</dbReference>
<evidence type="ECO:0000256" key="15">
    <source>
        <dbReference type="ARBA" id="ARBA00023136"/>
    </source>
</evidence>